<dbReference type="CDD" id="cd00060">
    <property type="entry name" value="FHA"/>
    <property type="match status" value="1"/>
</dbReference>
<protein>
    <submittedName>
        <fullName evidence="4">FHA domain-containing protein</fullName>
    </submittedName>
</protein>
<dbReference type="Proteomes" id="UP001432166">
    <property type="component" value="Chromosome"/>
</dbReference>
<evidence type="ECO:0000256" key="2">
    <source>
        <dbReference type="SAM" id="MobiDB-lite"/>
    </source>
</evidence>
<evidence type="ECO:0000313" key="4">
    <source>
        <dbReference type="EMBL" id="WTP50218.1"/>
    </source>
</evidence>
<dbReference type="InterPro" id="IPR000253">
    <property type="entry name" value="FHA_dom"/>
</dbReference>
<dbReference type="Pfam" id="PF00498">
    <property type="entry name" value="FHA"/>
    <property type="match status" value="1"/>
</dbReference>
<feature type="compositionally biased region" description="Acidic residues" evidence="2">
    <location>
        <begin position="20"/>
        <end position="32"/>
    </location>
</feature>
<evidence type="ECO:0000259" key="3">
    <source>
        <dbReference type="PROSITE" id="PS50006"/>
    </source>
</evidence>
<feature type="domain" description="FHA" evidence="3">
    <location>
        <begin position="106"/>
        <end position="165"/>
    </location>
</feature>
<evidence type="ECO:0000256" key="1">
    <source>
        <dbReference type="ARBA" id="ARBA00022553"/>
    </source>
</evidence>
<keyword evidence="5" id="KW-1185">Reference proteome</keyword>
<sequence>MSSHDGSGGAPRHVDKGLADDGDLPEFDDLDEGPPFLPDGNFPPSSGPPPPAPPPPAPPSRPCWSCGEGVPAGSSACPECQESTRHLRLISPGASIDRRFGAGPPLRLGRHPVWGQALAVDLSDDNGRGVSRRHATVELTPDGSVWLTEHPSGTTNGTYVNGERIERGARVPLRDGDVVGLGRHFAFTLLTVEPDA</sequence>
<gene>
    <name evidence="4" type="ORF">OG288_19045</name>
</gene>
<dbReference type="PROSITE" id="PS50006">
    <property type="entry name" value="FHA_DOMAIN"/>
    <property type="match status" value="1"/>
</dbReference>
<reference evidence="4" key="1">
    <citation type="submission" date="2022-10" db="EMBL/GenBank/DDBJ databases">
        <title>The complete genomes of actinobacterial strains from the NBC collection.</title>
        <authorList>
            <person name="Joergensen T.S."/>
            <person name="Alvarez Arevalo M."/>
            <person name="Sterndorff E.B."/>
            <person name="Faurdal D."/>
            <person name="Vuksanovic O."/>
            <person name="Mourched A.-S."/>
            <person name="Charusanti P."/>
            <person name="Shaw S."/>
            <person name="Blin K."/>
            <person name="Weber T."/>
        </authorList>
    </citation>
    <scope>NUCLEOTIDE SEQUENCE</scope>
    <source>
        <strain evidence="4">NBC_00189</strain>
    </source>
</reference>
<dbReference type="EMBL" id="CP108133">
    <property type="protein sequence ID" value="WTP50218.1"/>
    <property type="molecule type" value="Genomic_DNA"/>
</dbReference>
<dbReference type="RefSeq" id="WP_265646657.1">
    <property type="nucleotide sequence ID" value="NZ_CP108133.1"/>
</dbReference>
<dbReference type="SUPFAM" id="SSF49879">
    <property type="entry name" value="SMAD/FHA domain"/>
    <property type="match status" value="1"/>
</dbReference>
<name>A0ABZ1JKJ0_9ACTN</name>
<feature type="compositionally biased region" description="Pro residues" evidence="2">
    <location>
        <begin position="45"/>
        <end position="60"/>
    </location>
</feature>
<dbReference type="SMART" id="SM00240">
    <property type="entry name" value="FHA"/>
    <property type="match status" value="1"/>
</dbReference>
<dbReference type="InterPro" id="IPR008984">
    <property type="entry name" value="SMAD_FHA_dom_sf"/>
</dbReference>
<accession>A0ABZ1JKJ0</accession>
<proteinExistence type="predicted"/>
<feature type="region of interest" description="Disordered" evidence="2">
    <location>
        <begin position="1"/>
        <end position="60"/>
    </location>
</feature>
<dbReference type="Gene3D" id="2.60.200.20">
    <property type="match status" value="1"/>
</dbReference>
<organism evidence="4 5">
    <name type="scientific">Streptomyces tauricus</name>
    <dbReference type="NCBI Taxonomy" id="68274"/>
    <lineage>
        <taxon>Bacteria</taxon>
        <taxon>Bacillati</taxon>
        <taxon>Actinomycetota</taxon>
        <taxon>Actinomycetes</taxon>
        <taxon>Kitasatosporales</taxon>
        <taxon>Streptomycetaceae</taxon>
        <taxon>Streptomyces</taxon>
        <taxon>Streptomyces aurantiacus group</taxon>
    </lineage>
</organism>
<evidence type="ECO:0000313" key="5">
    <source>
        <dbReference type="Proteomes" id="UP001432166"/>
    </source>
</evidence>
<keyword evidence="1" id="KW-0597">Phosphoprotein</keyword>